<comment type="caution">
    <text evidence="3">The sequence shown here is derived from an EMBL/GenBank/DDBJ whole genome shotgun (WGS) entry which is preliminary data.</text>
</comment>
<reference evidence="3" key="1">
    <citation type="submission" date="2023-03" db="EMBL/GenBank/DDBJ databases">
        <title>Massive genome expansion in bonnet fungi (Mycena s.s.) driven by repeated elements and novel gene families across ecological guilds.</title>
        <authorList>
            <consortium name="Lawrence Berkeley National Laboratory"/>
            <person name="Harder C.B."/>
            <person name="Miyauchi S."/>
            <person name="Viragh M."/>
            <person name="Kuo A."/>
            <person name="Thoen E."/>
            <person name="Andreopoulos B."/>
            <person name="Lu D."/>
            <person name="Skrede I."/>
            <person name="Drula E."/>
            <person name="Henrissat B."/>
            <person name="Morin E."/>
            <person name="Kohler A."/>
            <person name="Barry K."/>
            <person name="LaButti K."/>
            <person name="Morin E."/>
            <person name="Salamov A."/>
            <person name="Lipzen A."/>
            <person name="Mereny Z."/>
            <person name="Hegedus B."/>
            <person name="Baldrian P."/>
            <person name="Stursova M."/>
            <person name="Weitz H."/>
            <person name="Taylor A."/>
            <person name="Grigoriev I.V."/>
            <person name="Nagy L.G."/>
            <person name="Martin F."/>
            <person name="Kauserud H."/>
        </authorList>
    </citation>
    <scope>NUCLEOTIDE SEQUENCE</scope>
    <source>
        <strain evidence="3">9284</strain>
    </source>
</reference>
<organism evidence="3 4">
    <name type="scientific">Roridomyces roridus</name>
    <dbReference type="NCBI Taxonomy" id="1738132"/>
    <lineage>
        <taxon>Eukaryota</taxon>
        <taxon>Fungi</taxon>
        <taxon>Dikarya</taxon>
        <taxon>Basidiomycota</taxon>
        <taxon>Agaricomycotina</taxon>
        <taxon>Agaricomycetes</taxon>
        <taxon>Agaricomycetidae</taxon>
        <taxon>Agaricales</taxon>
        <taxon>Marasmiineae</taxon>
        <taxon>Mycenaceae</taxon>
        <taxon>Roridomyces</taxon>
    </lineage>
</organism>
<keyword evidence="4" id="KW-1185">Reference proteome</keyword>
<protein>
    <recommendedName>
        <fullName evidence="2">DH domain-containing protein</fullName>
    </recommendedName>
</protein>
<evidence type="ECO:0000259" key="2">
    <source>
        <dbReference type="PROSITE" id="PS50010"/>
    </source>
</evidence>
<accession>A0AAD7G0J8</accession>
<dbReference type="AlphaFoldDB" id="A0AAD7G0J8"/>
<feature type="compositionally biased region" description="Pro residues" evidence="1">
    <location>
        <begin position="1"/>
        <end position="16"/>
    </location>
</feature>
<feature type="compositionally biased region" description="Polar residues" evidence="1">
    <location>
        <begin position="530"/>
        <end position="543"/>
    </location>
</feature>
<feature type="compositionally biased region" description="Polar residues" evidence="1">
    <location>
        <begin position="855"/>
        <end position="865"/>
    </location>
</feature>
<dbReference type="GO" id="GO:0031991">
    <property type="term" value="P:regulation of actomyosin contractile ring contraction"/>
    <property type="evidence" value="ECO:0007669"/>
    <property type="project" value="TreeGrafter"/>
</dbReference>
<dbReference type="PANTHER" id="PTHR22834">
    <property type="entry name" value="NUCLEAR FUSION PROTEIN FUS2"/>
    <property type="match status" value="1"/>
</dbReference>
<feature type="compositionally biased region" description="Polar residues" evidence="1">
    <location>
        <begin position="660"/>
        <end position="686"/>
    </location>
</feature>
<feature type="region of interest" description="Disordered" evidence="1">
    <location>
        <begin position="1"/>
        <end position="22"/>
    </location>
</feature>
<gene>
    <name evidence="3" type="ORF">FB45DRAFT_1052278</name>
</gene>
<dbReference type="SMART" id="SM00325">
    <property type="entry name" value="RhoGEF"/>
    <property type="match status" value="1"/>
</dbReference>
<dbReference type="Pfam" id="PF00621">
    <property type="entry name" value="RhoGEF"/>
    <property type="match status" value="1"/>
</dbReference>
<feature type="region of interest" description="Disordered" evidence="1">
    <location>
        <begin position="612"/>
        <end position="888"/>
    </location>
</feature>
<dbReference type="PANTHER" id="PTHR22834:SF20">
    <property type="entry name" value="SH3 DOMAIN-CONTAINING PROTEIN"/>
    <property type="match status" value="1"/>
</dbReference>
<feature type="compositionally biased region" description="Basic and acidic residues" evidence="1">
    <location>
        <begin position="567"/>
        <end position="576"/>
    </location>
</feature>
<dbReference type="InterPro" id="IPR000219">
    <property type="entry name" value="DH_dom"/>
</dbReference>
<dbReference type="InterPro" id="IPR051492">
    <property type="entry name" value="Dynamin-Rho_GEF"/>
</dbReference>
<dbReference type="Gene3D" id="1.20.900.10">
    <property type="entry name" value="Dbl homology (DH) domain"/>
    <property type="match status" value="1"/>
</dbReference>
<feature type="compositionally biased region" description="Low complexity" evidence="1">
    <location>
        <begin position="544"/>
        <end position="557"/>
    </location>
</feature>
<dbReference type="InterPro" id="IPR035899">
    <property type="entry name" value="DBL_dom_sf"/>
</dbReference>
<dbReference type="CDD" id="cd00160">
    <property type="entry name" value="RhoGEF"/>
    <property type="match status" value="1"/>
</dbReference>
<dbReference type="EMBL" id="JARKIF010000002">
    <property type="protein sequence ID" value="KAJ7647868.1"/>
    <property type="molecule type" value="Genomic_DNA"/>
</dbReference>
<evidence type="ECO:0000313" key="4">
    <source>
        <dbReference type="Proteomes" id="UP001221142"/>
    </source>
</evidence>
<dbReference type="GO" id="GO:0005085">
    <property type="term" value="F:guanyl-nucleotide exchange factor activity"/>
    <property type="evidence" value="ECO:0007669"/>
    <property type="project" value="InterPro"/>
</dbReference>
<feature type="compositionally biased region" description="Polar residues" evidence="1">
    <location>
        <begin position="817"/>
        <end position="843"/>
    </location>
</feature>
<dbReference type="PROSITE" id="PS50010">
    <property type="entry name" value="DH_2"/>
    <property type="match status" value="1"/>
</dbReference>
<feature type="domain" description="DH" evidence="2">
    <location>
        <begin position="45"/>
        <end position="233"/>
    </location>
</feature>
<dbReference type="SUPFAM" id="SSF48065">
    <property type="entry name" value="DBL homology domain (DH-domain)"/>
    <property type="match status" value="1"/>
</dbReference>
<sequence>MEPPPPAPPPRSPLRPLPSTTPETTAVAVELSLAPAATDSPVISKRQHALHELLSSERAYASDLALVLEIYIPLAQGPMTIEDIRTIFGNIADLAELSDILCEALEQTIGSALVDGDATDDRIGGLFLRLAPELEAPYKQYITRHPSAIARLAALPPSPELTAYHTDTKEKASGLSHAWDLASLLIKPIQRLLKYSLLLAAIIDATAPSHPDRANLLLARTAMEEVAHAVNEGRRRAEVVKEVLSAPKRPPAVLRMKSLRAPAAAPGDDPAEPNSEVARVARMAAELARIDVFAAQLARHAQEWAKGASTTADGLLRWARAFGAAIGLTPNVRSEAFDAFITTLTEQILPSAAALMPGVATEILAPLAKLVASAQGPRQLIASMQEHQPLHHHLLTMPVSPRNRPPPALLAASTHYLALRVQLAAELPAYLTLMHQGLAALVRALAALQARYWEDVARSWAGLWDMLRVEGERNAGAAETVAVWRARWGDVDLGVQSLAITRMPRASLGQGLTPAESLARGYALDINFPSTPTTSRSSGESPTSFPYSGSPASPPSSFTYGDSPVSPRDKSNDRKSKGSSSASVHSNGSSSGRAAGVAAILGALGPAQLPPVSQVTNVSGPFPLQARAGRPRGGSDATARDGGGFPGWNERGKSPARPGTATSPKSPLRNGRNSPTPTMQTSQTARTAREDPAEFGAFVAEMGWGDYGGMVLPPRKERDEAREREKTREKESKKEREREAKEAKAREKERKKEEKKKSEKSQALKEREAARTKLALLEAAGYAAPTRSKNKSTPDLSKKDGDKRTRSKDHLERRASDLTNGLTSNTYAASSHSNGKRPSSSRGQPWGDKDPPASLTRQRSLQSTLLGDADDDGRYPEEKRRTRDSDVSRRQTWLVAPALYTCRVVHPCTPPAAVMYFGYPFFVLEEHALLGVLHEAGHPGTHPRLPLYVDEGEDCLLLCRDAAGEVGWALASFLAPIGEAD</sequence>
<dbReference type="GO" id="GO:0005737">
    <property type="term" value="C:cytoplasm"/>
    <property type="evidence" value="ECO:0007669"/>
    <property type="project" value="TreeGrafter"/>
</dbReference>
<name>A0AAD7G0J8_9AGAR</name>
<feature type="compositionally biased region" description="Basic and acidic residues" evidence="1">
    <location>
        <begin position="796"/>
        <end position="816"/>
    </location>
</feature>
<dbReference type="Proteomes" id="UP001221142">
    <property type="component" value="Unassembled WGS sequence"/>
</dbReference>
<evidence type="ECO:0000313" key="3">
    <source>
        <dbReference type="EMBL" id="KAJ7647868.1"/>
    </source>
</evidence>
<evidence type="ECO:0000256" key="1">
    <source>
        <dbReference type="SAM" id="MobiDB-lite"/>
    </source>
</evidence>
<feature type="region of interest" description="Disordered" evidence="1">
    <location>
        <begin position="530"/>
        <end position="592"/>
    </location>
</feature>
<feature type="compositionally biased region" description="Low complexity" evidence="1">
    <location>
        <begin position="578"/>
        <end position="592"/>
    </location>
</feature>
<proteinExistence type="predicted"/>
<dbReference type="GO" id="GO:0032955">
    <property type="term" value="P:regulation of division septum assembly"/>
    <property type="evidence" value="ECO:0007669"/>
    <property type="project" value="TreeGrafter"/>
</dbReference>
<feature type="compositionally biased region" description="Basic and acidic residues" evidence="1">
    <location>
        <begin position="872"/>
        <end position="888"/>
    </location>
</feature>
<feature type="compositionally biased region" description="Basic and acidic residues" evidence="1">
    <location>
        <begin position="714"/>
        <end position="771"/>
    </location>
</feature>